<reference evidence="8" key="1">
    <citation type="submission" date="2017-02" db="EMBL/GenBank/DDBJ databases">
        <title>Comparative genomics and description of representatives of a novel lineage of planctomycetes thriving in anoxic sediments.</title>
        <authorList>
            <person name="Spring S."/>
            <person name="Bunk B."/>
            <person name="Sproer C."/>
        </authorList>
    </citation>
    <scope>NUCLEOTIDE SEQUENCE [LARGE SCALE GENOMIC DNA]</scope>
    <source>
        <strain evidence="8">ST-NAGAB-D1</strain>
    </source>
</reference>
<evidence type="ECO:0000256" key="4">
    <source>
        <dbReference type="ARBA" id="ARBA00022723"/>
    </source>
</evidence>
<dbReference type="EMBL" id="CP019791">
    <property type="protein sequence ID" value="AQT70264.1"/>
    <property type="molecule type" value="Genomic_DNA"/>
</dbReference>
<dbReference type="Pfam" id="PF00348">
    <property type="entry name" value="polyprenyl_synt"/>
    <property type="match status" value="1"/>
</dbReference>
<dbReference type="GO" id="GO:0046872">
    <property type="term" value="F:metal ion binding"/>
    <property type="evidence" value="ECO:0007669"/>
    <property type="project" value="UniProtKB-KW"/>
</dbReference>
<dbReference type="PROSITE" id="PS00723">
    <property type="entry name" value="POLYPRENYL_SYNTHASE_1"/>
    <property type="match status" value="1"/>
</dbReference>
<comment type="similarity">
    <text evidence="2 6">Belongs to the FPP/GGPP synthase family.</text>
</comment>
<evidence type="ECO:0000256" key="5">
    <source>
        <dbReference type="ARBA" id="ARBA00022842"/>
    </source>
</evidence>
<sequence length="336" mass="36378">MHGHNRTDNKNDGAGGESSPVPFFNALSEELKAVDYLLAGAIEPGEGDIAGLVANVRTSGGKMLRPGLLLLSGRIFDQSGERHIRAAAMVEMVHLATLLHDDVIDHATRRRGRETINCLYGDKAAVLLGGYVLGKVMALGSAEGMADMSGEVAAVARKICDGEMMQNVISLDHEIGEQNYYNIIASKTAALFGSACWMGAFLSGACKKDCNSLRQYGEHFGTAFQIADDILDVTSSVQKMGKNVGKDIFALKPTLPLIHFVQTVADGRELLHTAVYEDDRGRIRDMLSDAGSIEYAYEQAKMHSDKAVHSLTFIEADQTAMEPLLSLSRFAVNREV</sequence>
<proteinExistence type="inferred from homology"/>
<dbReference type="GO" id="GO:0106350">
    <property type="term" value="F:all-trans-octaprenyl-diphosphate synthase activity"/>
    <property type="evidence" value="ECO:0007669"/>
    <property type="project" value="UniProtKB-EC"/>
</dbReference>
<dbReference type="AlphaFoldDB" id="A0A1U9NRA0"/>
<dbReference type="InterPro" id="IPR008949">
    <property type="entry name" value="Isoprenoid_synthase_dom_sf"/>
</dbReference>
<dbReference type="OrthoDB" id="9805316at2"/>
<organism evidence="7 8">
    <name type="scientific">Anaerohalosphaera lusitana</name>
    <dbReference type="NCBI Taxonomy" id="1936003"/>
    <lineage>
        <taxon>Bacteria</taxon>
        <taxon>Pseudomonadati</taxon>
        <taxon>Planctomycetota</taxon>
        <taxon>Phycisphaerae</taxon>
        <taxon>Sedimentisphaerales</taxon>
        <taxon>Anaerohalosphaeraceae</taxon>
        <taxon>Anaerohalosphaera</taxon>
    </lineage>
</organism>
<dbReference type="EC" id="2.5.1.90" evidence="7"/>
<evidence type="ECO:0000313" key="7">
    <source>
        <dbReference type="EMBL" id="AQT70264.1"/>
    </source>
</evidence>
<dbReference type="SFLD" id="SFLDS00005">
    <property type="entry name" value="Isoprenoid_Synthase_Type_I"/>
    <property type="match status" value="1"/>
</dbReference>
<dbReference type="GO" id="GO:0008299">
    <property type="term" value="P:isoprenoid biosynthetic process"/>
    <property type="evidence" value="ECO:0007669"/>
    <property type="project" value="InterPro"/>
</dbReference>
<keyword evidence="5" id="KW-0460">Magnesium</keyword>
<evidence type="ECO:0000256" key="3">
    <source>
        <dbReference type="ARBA" id="ARBA00022679"/>
    </source>
</evidence>
<evidence type="ECO:0000313" key="8">
    <source>
        <dbReference type="Proteomes" id="UP000189674"/>
    </source>
</evidence>
<gene>
    <name evidence="7" type="primary">ispB</name>
    <name evidence="7" type="ORF">STSP2_03470</name>
</gene>
<dbReference type="RefSeq" id="WP_146663864.1">
    <property type="nucleotide sequence ID" value="NZ_CP019791.1"/>
</dbReference>
<dbReference type="KEGG" id="alus:STSP2_03470"/>
<evidence type="ECO:0000256" key="2">
    <source>
        <dbReference type="ARBA" id="ARBA00006706"/>
    </source>
</evidence>
<accession>A0A1U9NRA0</accession>
<protein>
    <submittedName>
        <fullName evidence="7">Octaprenyl-diphosphate synthase</fullName>
        <ecNumber evidence="7">2.5.1.90</ecNumber>
    </submittedName>
</protein>
<name>A0A1U9NRA0_9BACT</name>
<dbReference type="InterPro" id="IPR000092">
    <property type="entry name" value="Polyprenyl_synt"/>
</dbReference>
<dbReference type="InterPro" id="IPR033749">
    <property type="entry name" value="Polyprenyl_synt_CS"/>
</dbReference>
<keyword evidence="3 6" id="KW-0808">Transferase</keyword>
<dbReference type="PANTHER" id="PTHR12001:SF69">
    <property type="entry name" value="ALL TRANS-POLYPRENYL-DIPHOSPHATE SYNTHASE PDSS1"/>
    <property type="match status" value="1"/>
</dbReference>
<keyword evidence="4" id="KW-0479">Metal-binding</keyword>
<dbReference type="Gene3D" id="1.10.600.10">
    <property type="entry name" value="Farnesyl Diphosphate Synthase"/>
    <property type="match status" value="1"/>
</dbReference>
<keyword evidence="8" id="KW-1185">Reference proteome</keyword>
<dbReference type="Proteomes" id="UP000189674">
    <property type="component" value="Chromosome"/>
</dbReference>
<dbReference type="PANTHER" id="PTHR12001">
    <property type="entry name" value="GERANYLGERANYL PYROPHOSPHATE SYNTHASE"/>
    <property type="match status" value="1"/>
</dbReference>
<dbReference type="CDD" id="cd00685">
    <property type="entry name" value="Trans_IPPS_HT"/>
    <property type="match status" value="1"/>
</dbReference>
<dbReference type="STRING" id="1936003.STSP2_03470"/>
<comment type="cofactor">
    <cofactor evidence="1">
        <name>Mg(2+)</name>
        <dbReference type="ChEBI" id="CHEBI:18420"/>
    </cofactor>
</comment>
<evidence type="ECO:0000256" key="1">
    <source>
        <dbReference type="ARBA" id="ARBA00001946"/>
    </source>
</evidence>
<dbReference type="SUPFAM" id="SSF48576">
    <property type="entry name" value="Terpenoid synthases"/>
    <property type="match status" value="1"/>
</dbReference>
<evidence type="ECO:0000256" key="6">
    <source>
        <dbReference type="RuleBase" id="RU004466"/>
    </source>
</evidence>
<dbReference type="PROSITE" id="PS00444">
    <property type="entry name" value="POLYPRENYL_SYNTHASE_2"/>
    <property type="match status" value="1"/>
</dbReference>